<dbReference type="AlphaFoldDB" id="D6CUP7"/>
<dbReference type="EMBL" id="FP475956">
    <property type="protein sequence ID" value="CAZ89016.1"/>
    <property type="molecule type" value="Genomic_DNA"/>
</dbReference>
<proteinExistence type="predicted"/>
<evidence type="ECO:0000313" key="4">
    <source>
        <dbReference type="Proteomes" id="UP000078599"/>
    </source>
</evidence>
<protein>
    <submittedName>
        <fullName evidence="1">Uncharacterized protein</fullName>
    </submittedName>
</protein>
<dbReference type="Proteomes" id="UP000078599">
    <property type="component" value="Unassembled WGS sequence"/>
</dbReference>
<evidence type="ECO:0000313" key="2">
    <source>
        <dbReference type="EMBL" id="CQR39121.1"/>
    </source>
</evidence>
<dbReference type="OrthoDB" id="9154011at2"/>
<sequence length="138" mass="15596">MTFKTASDPTQRLVDVDWNKPELQELLRKTAHLHLDNRYPVNKRPVLLRQGWHTSAPAQAAIWVDLGPDAAQRVLLTTFALEPGEPIMLDRRKPGADEPDWIYAEVSSCRQGQRVGDEGLFVVTLRLIIRPPVLAARP</sequence>
<reference evidence="1" key="3">
    <citation type="submission" date="2010-07" db="EMBL/GenBank/DDBJ databases">
        <authorList>
            <person name="Genoscope - CEA"/>
        </authorList>
    </citation>
    <scope>NUCLEOTIDE SEQUENCE</scope>
    <source>
        <strain evidence="1">3As</strain>
    </source>
</reference>
<dbReference type="KEGG" id="thi:THI_2383"/>
<evidence type="ECO:0000313" key="1">
    <source>
        <dbReference type="EMBL" id="CAZ89016.1"/>
    </source>
</evidence>
<evidence type="ECO:0000313" key="3">
    <source>
        <dbReference type="Proteomes" id="UP000002372"/>
    </source>
</evidence>
<dbReference type="Proteomes" id="UP000002372">
    <property type="component" value="Chromosome"/>
</dbReference>
<organism evidence="1 3">
    <name type="scientific">Thiomonas arsenitoxydans (strain DSM 22701 / CIP 110005 / 3As)</name>
    <dbReference type="NCBI Taxonomy" id="426114"/>
    <lineage>
        <taxon>Bacteria</taxon>
        <taxon>Pseudomonadati</taxon>
        <taxon>Pseudomonadota</taxon>
        <taxon>Betaproteobacteria</taxon>
        <taxon>Burkholderiales</taxon>
        <taxon>Thiomonas</taxon>
    </lineage>
</organism>
<dbReference type="EMBL" id="CTRI01000030">
    <property type="protein sequence ID" value="CQR39121.1"/>
    <property type="molecule type" value="Genomic_DNA"/>
</dbReference>
<dbReference type="RefSeq" id="WP_013106309.1">
    <property type="nucleotide sequence ID" value="NC_014145.1"/>
</dbReference>
<name>D6CUP7_THIA3</name>
<dbReference type="HOGENOM" id="CLU_1864239_0_0_4"/>
<accession>D6CUP7</accession>
<keyword evidence="4" id="KW-1185">Reference proteome</keyword>
<reference evidence="2 4" key="4">
    <citation type="submission" date="2015-03" db="EMBL/GenBank/DDBJ databases">
        <authorList>
            <person name="Regsiter A."/>
            <person name="william w."/>
        </authorList>
    </citation>
    <scope>NUCLEOTIDE SEQUENCE [LARGE SCALE GENOMIC DNA]</scope>
    <source>
        <strain evidence="2 4">CB1</strain>
    </source>
</reference>
<reference evidence="3" key="2">
    <citation type="journal article" date="2010" name="PLoS Genet.">
        <title>Structure, function, and evolution of the Thiomonas spp. genome.</title>
        <authorList>
            <person name="Arsene-Ploetze F."/>
            <person name="Koechler S."/>
            <person name="Marchal M."/>
            <person name="Coppee J.Y."/>
            <person name="Chandler M."/>
            <person name="Bonnefoy V."/>
            <person name="Brochier-Armanet C."/>
            <person name="Barakat M."/>
            <person name="Barbe V."/>
            <person name="Battaglia-Brunet F."/>
            <person name="Bruneel O."/>
            <person name="Bryan C.G."/>
            <person name="Cleiss-Arnold J."/>
            <person name="Cruveiller S."/>
            <person name="Erhardt M."/>
            <person name="Heinrich-Salmeron A."/>
            <person name="Hommais F."/>
            <person name="Joulian C."/>
            <person name="Krin E."/>
            <person name="Lieutaud A."/>
            <person name="Lievremont D."/>
            <person name="Michel C."/>
            <person name="Muller D."/>
            <person name="Ortet P."/>
            <person name="Proux C."/>
            <person name="Siguier P."/>
            <person name="Roche D."/>
            <person name="Rouy Z."/>
            <person name="Salvignol G."/>
            <person name="Slyemi D."/>
            <person name="Talla E."/>
            <person name="Weiss S."/>
            <person name="Weissenbach J."/>
            <person name="Medigue C."/>
            <person name="Bertin P.N."/>
        </authorList>
    </citation>
    <scope>NUCLEOTIDE SEQUENCE [LARGE SCALE GENOMIC DNA]</scope>
    <source>
        <strain evidence="3">DSM 22701 / CIP 110005 / 3As</strain>
    </source>
</reference>
<reference key="1">
    <citation type="submission" date="2009-07" db="EMBL/GenBank/DDBJ databases">
        <authorList>
            <person name="Genoscope - CEA"/>
        </authorList>
    </citation>
    <scope>NUCLEOTIDE SEQUENCE</scope>
    <source>
        <strain>3As</strain>
    </source>
</reference>
<gene>
    <name evidence="1" type="ordered locus">THI_2383</name>
    <name evidence="2" type="ORF">THICB1_80148</name>
</gene>